<reference evidence="1 2" key="1">
    <citation type="submission" date="2024-09" db="EMBL/GenBank/DDBJ databases">
        <authorList>
            <person name="Sun Q."/>
            <person name="Mori K."/>
        </authorList>
    </citation>
    <scope>NUCLEOTIDE SEQUENCE [LARGE SCALE GENOMIC DNA]</scope>
    <source>
        <strain evidence="1 2">CCM 7904</strain>
    </source>
</reference>
<keyword evidence="2" id="KW-1185">Reference proteome</keyword>
<proteinExistence type="predicted"/>
<evidence type="ECO:0000313" key="2">
    <source>
        <dbReference type="Proteomes" id="UP001589795"/>
    </source>
</evidence>
<organism evidence="1 2">
    <name type="scientific">Paracoccus rhizosphaerae</name>
    <dbReference type="NCBI Taxonomy" id="1133347"/>
    <lineage>
        <taxon>Bacteria</taxon>
        <taxon>Pseudomonadati</taxon>
        <taxon>Pseudomonadota</taxon>
        <taxon>Alphaproteobacteria</taxon>
        <taxon>Rhodobacterales</taxon>
        <taxon>Paracoccaceae</taxon>
        <taxon>Paracoccus</taxon>
    </lineage>
</organism>
<dbReference type="RefSeq" id="WP_378926097.1">
    <property type="nucleotide sequence ID" value="NZ_JBHLWQ010000039.1"/>
</dbReference>
<accession>A0ABV6CJI0</accession>
<name>A0ABV6CJI0_9RHOB</name>
<feature type="non-terminal residue" evidence="1">
    <location>
        <position position="1"/>
    </location>
</feature>
<gene>
    <name evidence="1" type="ORF">ACFFIZ_03475</name>
</gene>
<protein>
    <submittedName>
        <fullName evidence="1">Uncharacterized protein</fullName>
    </submittedName>
</protein>
<sequence length="75" mass="8437">SEPRPGQNLQLKLSSPRGALHNFMRNEVTQDTVSRQLKIFRDDLVATRSTIAAMDTLQRANERRTLTLPPPPSPV</sequence>
<evidence type="ECO:0000313" key="1">
    <source>
        <dbReference type="EMBL" id="MFC0199401.1"/>
    </source>
</evidence>
<comment type="caution">
    <text evidence="1">The sequence shown here is derived from an EMBL/GenBank/DDBJ whole genome shotgun (WGS) entry which is preliminary data.</text>
</comment>
<dbReference type="Proteomes" id="UP001589795">
    <property type="component" value="Unassembled WGS sequence"/>
</dbReference>
<dbReference type="EMBL" id="JBHLWQ010000039">
    <property type="protein sequence ID" value="MFC0199401.1"/>
    <property type="molecule type" value="Genomic_DNA"/>
</dbReference>